<name>A0A821MIT5_9BILA</name>
<gene>
    <name evidence="1" type="ORF">TOA249_LOCUS21383</name>
</gene>
<comment type="caution">
    <text evidence="1">The sequence shown here is derived from an EMBL/GenBank/DDBJ whole genome shotgun (WGS) entry which is preliminary data.</text>
</comment>
<proteinExistence type="predicted"/>
<accession>A0A821MIT5</accession>
<dbReference type="EMBL" id="CAJOBS010001840">
    <property type="protein sequence ID" value="CAF4767459.1"/>
    <property type="molecule type" value="Genomic_DNA"/>
</dbReference>
<dbReference type="Proteomes" id="UP000663838">
    <property type="component" value="Unassembled WGS sequence"/>
</dbReference>
<sequence length="471" mass="53897">MTSPFPVAYVSLDGYCGETVVQSFGLYNGAWISQQLVRDVNHGEYLIHHLTPEDDQQRRPRGGGGGGDPLVTLTTLKFCYDAWDHENTPQPQFPSYCLWIKRCLLQGFPIMFRTKFNEFFAGHIMPIIGIDYSNENTYDERDNVYYYSLFNRGIIKQPLSELGNDPGALPFCCNWGCVPLNAAPRLFEQMYAIHGSIRWEKLPLVYSFLPNKKQETYEELFTVVKQHIESKPRHITIAFEKAAENLYVVIFHQCDGLHVKQEFFENDISRRTMKNSAALAFIATPNVIEDFVPMKENAKNHFVRKHHTRKHRNTVLTSIAVHQAHSFRIKKRHLAEFCSLNLLTCDQNCLSRVCWGIAITGILDEDKVCLPVRLTVAEWDEPCAADGMKARDMIGKVTVQALTARTQYILLRYSSYIDVPVKGNAEAFLSSNYASRHDFTAQDYIYVYEDPIPINSNGSTYYRCVANPLAT</sequence>
<dbReference type="AlphaFoldDB" id="A0A821MIT5"/>
<evidence type="ECO:0000313" key="1">
    <source>
        <dbReference type="EMBL" id="CAF4767459.1"/>
    </source>
</evidence>
<evidence type="ECO:0000313" key="2">
    <source>
        <dbReference type="Proteomes" id="UP000663838"/>
    </source>
</evidence>
<protein>
    <submittedName>
        <fullName evidence="1">Uncharacterized protein</fullName>
    </submittedName>
</protein>
<reference evidence="1" key="1">
    <citation type="submission" date="2021-02" db="EMBL/GenBank/DDBJ databases">
        <authorList>
            <person name="Nowell W R."/>
        </authorList>
    </citation>
    <scope>NUCLEOTIDE SEQUENCE</scope>
</reference>
<organism evidence="1 2">
    <name type="scientific">Rotaria socialis</name>
    <dbReference type="NCBI Taxonomy" id="392032"/>
    <lineage>
        <taxon>Eukaryota</taxon>
        <taxon>Metazoa</taxon>
        <taxon>Spiralia</taxon>
        <taxon>Gnathifera</taxon>
        <taxon>Rotifera</taxon>
        <taxon>Eurotatoria</taxon>
        <taxon>Bdelloidea</taxon>
        <taxon>Philodinida</taxon>
        <taxon>Philodinidae</taxon>
        <taxon>Rotaria</taxon>
    </lineage>
</organism>